<dbReference type="EMBL" id="CP007448">
    <property type="protein sequence ID" value="ATX62724.1"/>
    <property type="molecule type" value="Genomic_DNA"/>
</dbReference>
<protein>
    <submittedName>
        <fullName evidence="1">DUF3892 domain-containing protein</fullName>
    </submittedName>
</protein>
<name>A0A7U5SUF2_YEREN</name>
<dbReference type="KEGG" id="yel:LC20_06685"/>
<proteinExistence type="predicted"/>
<dbReference type="Pfam" id="PF13031">
    <property type="entry name" value="DUF3892"/>
    <property type="match status" value="1"/>
</dbReference>
<organism evidence="1 2">
    <name type="scientific">Yersinia enterocolitica LC20</name>
    <dbReference type="NCBI Taxonomy" id="1443113"/>
    <lineage>
        <taxon>Bacteria</taxon>
        <taxon>Pseudomonadati</taxon>
        <taxon>Pseudomonadota</taxon>
        <taxon>Gammaproteobacteria</taxon>
        <taxon>Enterobacterales</taxon>
        <taxon>Yersiniaceae</taxon>
        <taxon>Yersinia</taxon>
    </lineage>
</organism>
<reference evidence="1 2" key="1">
    <citation type="submission" date="2017-11" db="EMBL/GenBank/DDBJ databases">
        <title>The complete genome sequence and comparative genome analysis of Yersinia enterocolitica strain LC20.</title>
        <authorList>
            <person name="Shi G."/>
            <person name="Su M."/>
            <person name="Liang J."/>
            <person name="Gu W."/>
            <person name="Xiao Y."/>
            <person name="Zhang Z."/>
            <person name="Qiu H."/>
            <person name="Duan R."/>
            <person name="Zhang Z."/>
            <person name="Li Y."/>
            <person name="Zhang X."/>
            <person name="Ling Y."/>
            <person name="Song L."/>
            <person name="Chen M."/>
            <person name="Zhao Y."/>
            <person name="Wu J."/>
            <person name="Jing H."/>
            <person name="Xiao J."/>
            <person name="Wang X."/>
        </authorList>
    </citation>
    <scope>NUCLEOTIDE SEQUENCE [LARGE SCALE GENOMIC DNA]</scope>
    <source>
        <strain evidence="1 2">LC20</strain>
    </source>
</reference>
<evidence type="ECO:0000313" key="2">
    <source>
        <dbReference type="Proteomes" id="UP000230961"/>
    </source>
</evidence>
<accession>A0A7U5SUF2</accession>
<evidence type="ECO:0000313" key="1">
    <source>
        <dbReference type="EMBL" id="ATX62724.1"/>
    </source>
</evidence>
<dbReference type="InterPro" id="IPR024997">
    <property type="entry name" value="DUF3892"/>
</dbReference>
<sequence>MTDVRITCITLSDTNRQHEHITHVGSTQFTPPGTKWSVAQVVTAIESKQHTFYVTDGNSKRADVGVVTPASGPKFLRTYADGQWNNNLLSLPSC</sequence>
<gene>
    <name evidence="1" type="ORF">LC20_06685</name>
</gene>
<dbReference type="Proteomes" id="UP000230961">
    <property type="component" value="Chromosome"/>
</dbReference>
<dbReference type="AlphaFoldDB" id="A0A7U5SUF2"/>